<dbReference type="Pfam" id="PF07654">
    <property type="entry name" value="C1-set"/>
    <property type="match status" value="1"/>
</dbReference>
<evidence type="ECO:0000256" key="4">
    <source>
        <dbReference type="ARBA" id="ARBA00022729"/>
    </source>
</evidence>
<comment type="similarity">
    <text evidence="2">Belongs to the MHC class II family.</text>
</comment>
<keyword evidence="9" id="KW-1015">Disulfide bond</keyword>
<dbReference type="InterPro" id="IPR007110">
    <property type="entry name" value="Ig-like_dom"/>
</dbReference>
<evidence type="ECO:0000256" key="2">
    <source>
        <dbReference type="ARBA" id="ARBA00007394"/>
    </source>
</evidence>
<feature type="domain" description="Ig-like" evidence="13">
    <location>
        <begin position="132"/>
        <end position="220"/>
    </location>
</feature>
<dbReference type="EMBL" id="JAFBMS010000018">
    <property type="protein sequence ID" value="KAG9345427.1"/>
    <property type="molecule type" value="Genomic_DNA"/>
</dbReference>
<evidence type="ECO:0000313" key="15">
    <source>
        <dbReference type="Proteomes" id="UP000824540"/>
    </source>
</evidence>
<reference evidence="14" key="1">
    <citation type="thesis" date="2021" institute="BYU ScholarsArchive" country="Provo, UT, USA">
        <title>Applications of and Algorithms for Genome Assembly and Genomic Analyses with an Emphasis on Marine Teleosts.</title>
        <authorList>
            <person name="Pickett B.D."/>
        </authorList>
    </citation>
    <scope>NUCLEOTIDE SEQUENCE</scope>
    <source>
        <strain evidence="14">HI-2016</strain>
    </source>
</reference>
<sequence length="234" mass="26850">MYTQTAAHSQKTQDLNRARPCCLTFRMPYSIFTAVLLGAFCAFAQVQCHLDNYVIACQTNGDPQDGSELDGDEMDYVDFKNKQVVVTLPDFADKWEFPGHYEAAMGEQQVCKNNLDVAIQAEKNPPEKIDPPQATVYSRNKLVLGQPNTLICLVNNFYPPPVKVKWTRNDIQVKEEVTLSRYYPNDDFTFHQFSTLGITPEEEDIYSCTVEHRGLQEPLTRMWGKILLYIHKRT</sequence>
<keyword evidence="7" id="KW-1064">Adaptive immunity</keyword>
<dbReference type="InterPro" id="IPR014745">
    <property type="entry name" value="MHC_II_a/b_N"/>
</dbReference>
<evidence type="ECO:0000256" key="3">
    <source>
        <dbReference type="ARBA" id="ARBA00022692"/>
    </source>
</evidence>
<organism evidence="14 15">
    <name type="scientific">Albula glossodonta</name>
    <name type="common">roundjaw bonefish</name>
    <dbReference type="NCBI Taxonomy" id="121402"/>
    <lineage>
        <taxon>Eukaryota</taxon>
        <taxon>Metazoa</taxon>
        <taxon>Chordata</taxon>
        <taxon>Craniata</taxon>
        <taxon>Vertebrata</taxon>
        <taxon>Euteleostomi</taxon>
        <taxon>Actinopterygii</taxon>
        <taxon>Neopterygii</taxon>
        <taxon>Teleostei</taxon>
        <taxon>Albuliformes</taxon>
        <taxon>Albulidae</taxon>
        <taxon>Albula</taxon>
    </lineage>
</organism>
<proteinExistence type="inferred from homology"/>
<dbReference type="SUPFAM" id="SSF48726">
    <property type="entry name" value="Immunoglobulin"/>
    <property type="match status" value="1"/>
</dbReference>
<dbReference type="GO" id="GO:0002250">
    <property type="term" value="P:adaptive immune response"/>
    <property type="evidence" value="ECO:0007669"/>
    <property type="project" value="UniProtKB-KW"/>
</dbReference>
<dbReference type="SUPFAM" id="SSF54452">
    <property type="entry name" value="MHC antigen-recognition domain"/>
    <property type="match status" value="1"/>
</dbReference>
<keyword evidence="5" id="KW-0391">Immunity</keyword>
<dbReference type="GO" id="GO:0042613">
    <property type="term" value="C:MHC class II protein complex"/>
    <property type="evidence" value="ECO:0007669"/>
    <property type="project" value="UniProtKB-KW"/>
</dbReference>
<accession>A0A8T2P9T7</accession>
<dbReference type="InterPro" id="IPR013783">
    <property type="entry name" value="Ig-like_fold"/>
</dbReference>
<dbReference type="PANTHER" id="PTHR19944:SF86">
    <property type="entry name" value="HLA CLASS II HISTOCOMPATIBILITY ANTIGEN, DR ALPHA CHAIN"/>
    <property type="match status" value="1"/>
</dbReference>
<keyword evidence="8" id="KW-0472">Membrane</keyword>
<evidence type="ECO:0000256" key="12">
    <source>
        <dbReference type="ARBA" id="ARBA00023319"/>
    </source>
</evidence>
<evidence type="ECO:0000313" key="14">
    <source>
        <dbReference type="EMBL" id="KAG9345427.1"/>
    </source>
</evidence>
<gene>
    <name evidence="14" type="ORF">JZ751_009974</name>
</gene>
<dbReference type="AlphaFoldDB" id="A0A8T2P9T7"/>
<dbReference type="SMART" id="SM00407">
    <property type="entry name" value="IGc1"/>
    <property type="match status" value="1"/>
</dbReference>
<dbReference type="SMART" id="SM00920">
    <property type="entry name" value="MHC_II_alpha"/>
    <property type="match status" value="1"/>
</dbReference>
<keyword evidence="12" id="KW-0393">Immunoglobulin domain</keyword>
<evidence type="ECO:0000256" key="8">
    <source>
        <dbReference type="ARBA" id="ARBA00023136"/>
    </source>
</evidence>
<dbReference type="InterPro" id="IPR050160">
    <property type="entry name" value="MHC/Immunoglobulin"/>
</dbReference>
<evidence type="ECO:0000256" key="1">
    <source>
        <dbReference type="ARBA" id="ARBA00004479"/>
    </source>
</evidence>
<keyword evidence="3" id="KW-0812">Transmembrane</keyword>
<comment type="caution">
    <text evidence="14">The sequence shown here is derived from an EMBL/GenBank/DDBJ whole genome shotgun (WGS) entry which is preliminary data.</text>
</comment>
<dbReference type="GO" id="GO:0002504">
    <property type="term" value="P:antigen processing and presentation of peptide or polysaccharide antigen via MHC class II"/>
    <property type="evidence" value="ECO:0007669"/>
    <property type="project" value="UniProtKB-KW"/>
</dbReference>
<dbReference type="Gene3D" id="2.60.40.10">
    <property type="entry name" value="Immunoglobulins"/>
    <property type="match status" value="1"/>
</dbReference>
<name>A0A8T2P9T7_9TELE</name>
<keyword evidence="11" id="KW-0491">MHC II</keyword>
<dbReference type="InterPro" id="IPR011162">
    <property type="entry name" value="MHC_I/II-like_Ag-recog"/>
</dbReference>
<dbReference type="Gene3D" id="3.10.320.10">
    <property type="entry name" value="Class II Histocompatibility Antigen, M Beta Chain, Chain B, domain 1"/>
    <property type="match status" value="1"/>
</dbReference>
<dbReference type="Proteomes" id="UP000824540">
    <property type="component" value="Unassembled WGS sequence"/>
</dbReference>
<dbReference type="OrthoDB" id="8925804at2759"/>
<keyword evidence="4" id="KW-0732">Signal</keyword>
<dbReference type="CDD" id="cd05767">
    <property type="entry name" value="IgC1_MHC_II_alpha"/>
    <property type="match status" value="1"/>
</dbReference>
<evidence type="ECO:0000256" key="7">
    <source>
        <dbReference type="ARBA" id="ARBA00023130"/>
    </source>
</evidence>
<protein>
    <recommendedName>
        <fullName evidence="13">Ig-like domain-containing protein</fullName>
    </recommendedName>
</protein>
<dbReference type="PROSITE" id="PS00290">
    <property type="entry name" value="IG_MHC"/>
    <property type="match status" value="1"/>
</dbReference>
<dbReference type="InterPro" id="IPR003597">
    <property type="entry name" value="Ig_C1-set"/>
</dbReference>
<evidence type="ECO:0000256" key="5">
    <source>
        <dbReference type="ARBA" id="ARBA00022859"/>
    </source>
</evidence>
<comment type="subcellular location">
    <subcellularLocation>
        <location evidence="1">Membrane</location>
        <topology evidence="1">Single-pass type I membrane protein</topology>
    </subcellularLocation>
</comment>
<dbReference type="PROSITE" id="PS50835">
    <property type="entry name" value="IG_LIKE"/>
    <property type="match status" value="1"/>
</dbReference>
<evidence type="ECO:0000256" key="6">
    <source>
        <dbReference type="ARBA" id="ARBA00022989"/>
    </source>
</evidence>
<keyword evidence="6" id="KW-1133">Transmembrane helix</keyword>
<evidence type="ECO:0000256" key="9">
    <source>
        <dbReference type="ARBA" id="ARBA00023157"/>
    </source>
</evidence>
<keyword evidence="15" id="KW-1185">Reference proteome</keyword>
<dbReference type="Pfam" id="PF00993">
    <property type="entry name" value="MHC_II_alpha"/>
    <property type="match status" value="1"/>
</dbReference>
<evidence type="ECO:0000256" key="11">
    <source>
        <dbReference type="ARBA" id="ARBA00023182"/>
    </source>
</evidence>
<dbReference type="InterPro" id="IPR003006">
    <property type="entry name" value="Ig/MHC_CS"/>
</dbReference>
<evidence type="ECO:0000256" key="10">
    <source>
        <dbReference type="ARBA" id="ARBA00023180"/>
    </source>
</evidence>
<dbReference type="InterPro" id="IPR036179">
    <property type="entry name" value="Ig-like_dom_sf"/>
</dbReference>
<keyword evidence="10" id="KW-0325">Glycoprotein</keyword>
<evidence type="ECO:0000259" key="13">
    <source>
        <dbReference type="PROSITE" id="PS50835"/>
    </source>
</evidence>
<dbReference type="PANTHER" id="PTHR19944">
    <property type="entry name" value="MHC CLASS II-RELATED"/>
    <property type="match status" value="1"/>
</dbReference>
<dbReference type="InterPro" id="IPR001003">
    <property type="entry name" value="MHC_II_a_N"/>
</dbReference>